<dbReference type="Proteomes" id="UP000655523">
    <property type="component" value="Unassembled WGS sequence"/>
</dbReference>
<dbReference type="RefSeq" id="WP_172166737.1">
    <property type="nucleotide sequence ID" value="NZ_WOEZ01000090.1"/>
</dbReference>
<evidence type="ECO:0000313" key="4">
    <source>
        <dbReference type="Proteomes" id="UP000655523"/>
    </source>
</evidence>
<gene>
    <name evidence="3" type="ORF">GNZ13_17715</name>
</gene>
<organism evidence="3 4">
    <name type="scientific">Paraburkholderia elongata</name>
    <dbReference type="NCBI Taxonomy" id="2675747"/>
    <lineage>
        <taxon>Bacteria</taxon>
        <taxon>Pseudomonadati</taxon>
        <taxon>Pseudomonadota</taxon>
        <taxon>Betaproteobacteria</taxon>
        <taxon>Burkholderiales</taxon>
        <taxon>Burkholderiaceae</taxon>
        <taxon>Paraburkholderia</taxon>
    </lineage>
</organism>
<keyword evidence="2" id="KW-0732">Signal</keyword>
<keyword evidence="4" id="KW-1185">Reference proteome</keyword>
<name>A0A972NNW6_9BURK</name>
<accession>A0A972NNW6</accession>
<sequence>MTTQLASPSHTGAFRVGARSVAAALFSLAPLFAQGAATTDQFTSSGTGVQVSGVISDNCRSGSMFLNSSAGATHAPTNSPPTQQSAFAFVVVFGFNSCTHTFFSTAGFSSVNIQFAAQDGNGTQVPKSVTVSGNVPTFDGADTISFQVTVNAVGLPFQDSITEQMTVPISSTNSVSVNRHSDGNSSSATGSVSVSTQILGPLPISTVFGSVQDNRAASVSITH</sequence>
<reference evidence="3 4" key="1">
    <citation type="submission" date="2019-11" db="EMBL/GenBank/DDBJ databases">
        <title>Metabolism of dissolved organic matter in forest soils.</title>
        <authorList>
            <person name="Cyle K.T."/>
            <person name="Wilhelm R.C."/>
            <person name="Martinez C.E."/>
        </authorList>
    </citation>
    <scope>NUCLEOTIDE SEQUENCE [LARGE SCALE GENOMIC DNA]</scope>
    <source>
        <strain evidence="3 4">5N</strain>
    </source>
</reference>
<feature type="region of interest" description="Disordered" evidence="1">
    <location>
        <begin position="172"/>
        <end position="192"/>
    </location>
</feature>
<protein>
    <submittedName>
        <fullName evidence="3">Uncharacterized protein</fullName>
    </submittedName>
</protein>
<comment type="caution">
    <text evidence="3">The sequence shown here is derived from an EMBL/GenBank/DDBJ whole genome shotgun (WGS) entry which is preliminary data.</text>
</comment>
<evidence type="ECO:0000256" key="1">
    <source>
        <dbReference type="SAM" id="MobiDB-lite"/>
    </source>
</evidence>
<evidence type="ECO:0000256" key="2">
    <source>
        <dbReference type="SAM" id="SignalP"/>
    </source>
</evidence>
<feature type="compositionally biased region" description="Low complexity" evidence="1">
    <location>
        <begin position="183"/>
        <end position="192"/>
    </location>
</feature>
<feature type="chain" id="PRO_5037997600" evidence="2">
    <location>
        <begin position="36"/>
        <end position="223"/>
    </location>
</feature>
<evidence type="ECO:0000313" key="3">
    <source>
        <dbReference type="EMBL" id="NPT56377.1"/>
    </source>
</evidence>
<dbReference type="EMBL" id="WOEZ01000090">
    <property type="protein sequence ID" value="NPT56377.1"/>
    <property type="molecule type" value="Genomic_DNA"/>
</dbReference>
<dbReference type="AlphaFoldDB" id="A0A972NNW6"/>
<feature type="signal peptide" evidence="2">
    <location>
        <begin position="1"/>
        <end position="35"/>
    </location>
</feature>
<proteinExistence type="predicted"/>